<dbReference type="Gene3D" id="3.40.50.620">
    <property type="entry name" value="HUPs"/>
    <property type="match status" value="1"/>
</dbReference>
<accession>D5C360</accession>
<protein>
    <submittedName>
        <fullName evidence="3">UspA domain protein</fullName>
    </submittedName>
</protein>
<proteinExistence type="inferred from homology"/>
<dbReference type="AlphaFoldDB" id="D5C360"/>
<dbReference type="PANTHER" id="PTHR46268:SF6">
    <property type="entry name" value="UNIVERSAL STRESS PROTEIN UP12"/>
    <property type="match status" value="1"/>
</dbReference>
<comment type="similarity">
    <text evidence="1">Belongs to the universal stress protein A family.</text>
</comment>
<evidence type="ECO:0000313" key="5">
    <source>
        <dbReference type="Proteomes" id="UP000001844"/>
    </source>
</evidence>
<dbReference type="InterPro" id="IPR006016">
    <property type="entry name" value="UspA"/>
</dbReference>
<evidence type="ECO:0000259" key="2">
    <source>
        <dbReference type="Pfam" id="PF00582"/>
    </source>
</evidence>
<dbReference type="HOGENOM" id="CLU_049301_16_3_6"/>
<evidence type="ECO:0000313" key="3">
    <source>
        <dbReference type="EMBL" id="ADE14952.1"/>
    </source>
</evidence>
<dbReference type="RefSeq" id="WP_013032837.1">
    <property type="nucleotide sequence ID" value="NC_013960.1"/>
</dbReference>
<dbReference type="Proteomes" id="UP000001844">
    <property type="component" value="Chromosome"/>
</dbReference>
<dbReference type="eggNOG" id="COG0589">
    <property type="taxonomic scope" value="Bacteria"/>
</dbReference>
<dbReference type="CDD" id="cd00293">
    <property type="entry name" value="USP-like"/>
    <property type="match status" value="1"/>
</dbReference>
<dbReference type="InterPro" id="IPR014729">
    <property type="entry name" value="Rossmann-like_a/b/a_fold"/>
</dbReference>
<reference evidence="3" key="1">
    <citation type="submission" date="2009-10" db="EMBL/GenBank/DDBJ databases">
        <title>Complete genome sequence of Nitrosococcus halophilus Nc4, a salt-adapted, aerobic obligate ammonia-oxidizing sulfur purple bacterium.</title>
        <authorList>
            <consortium name="US DOE Joint Genome Institute"/>
            <person name="Campbell M.A."/>
            <person name="Malfatti S.A."/>
            <person name="Chain P.S.G."/>
            <person name="Heidelberg J.F."/>
            <person name="Ward N.L."/>
            <person name="Ward B.B."/>
            <person name="Klotz M.G."/>
        </authorList>
    </citation>
    <scope>NUCLEOTIDE SEQUENCE</scope>
    <source>
        <strain evidence="3">Nc 4</strain>
    </source>
</reference>
<dbReference type="SUPFAM" id="SSF52402">
    <property type="entry name" value="Adenine nucleotide alpha hydrolases-like"/>
    <property type="match status" value="1"/>
</dbReference>
<dbReference type="KEGG" id="nhl:Nhal_1831"/>
<dbReference type="PANTHER" id="PTHR46268">
    <property type="entry name" value="STRESS RESPONSE PROTEIN NHAX"/>
    <property type="match status" value="1"/>
</dbReference>
<dbReference type="Pfam" id="PF00582">
    <property type="entry name" value="Usp"/>
    <property type="match status" value="1"/>
</dbReference>
<evidence type="ECO:0000313" key="4">
    <source>
        <dbReference type="EMBL" id="ADE14968.1"/>
    </source>
</evidence>
<dbReference type="STRING" id="472759.Nhal_1831"/>
<dbReference type="OrthoDB" id="5567285at2"/>
<dbReference type="KEGG" id="nhl:Nhal_1850"/>
<gene>
    <name evidence="3" type="ordered locus">Nhal_1831</name>
    <name evidence="4" type="ordered locus">Nhal_1850</name>
</gene>
<dbReference type="PRINTS" id="PR01438">
    <property type="entry name" value="UNVRSLSTRESS"/>
</dbReference>
<sequence>MSAEFNDIIVPVDGSENSLRAARFASDLAKAMGSKMTLVYVFTTRSGGNFDFLRITHPEEEDIEQLKKEAARKIFDKTYQALGGKEGEIKEESLSGDPATEIIQYLEKYPSSITVMGRRGLSRFEALLLGSVSEKVVRHATGPVTIIH</sequence>
<dbReference type="EMBL" id="CP001798">
    <property type="protein sequence ID" value="ADE14968.1"/>
    <property type="molecule type" value="Genomic_DNA"/>
</dbReference>
<name>D5C360_NITHN</name>
<keyword evidence="5" id="KW-1185">Reference proteome</keyword>
<dbReference type="EMBL" id="CP001798">
    <property type="protein sequence ID" value="ADE14952.1"/>
    <property type="molecule type" value="Genomic_DNA"/>
</dbReference>
<feature type="domain" description="UspA" evidence="2">
    <location>
        <begin position="5"/>
        <end position="148"/>
    </location>
</feature>
<dbReference type="InterPro" id="IPR006015">
    <property type="entry name" value="Universal_stress_UspA"/>
</dbReference>
<evidence type="ECO:0000256" key="1">
    <source>
        <dbReference type="ARBA" id="ARBA00008791"/>
    </source>
</evidence>
<organism evidence="3 5">
    <name type="scientific">Nitrosococcus halophilus (strain Nc4)</name>
    <dbReference type="NCBI Taxonomy" id="472759"/>
    <lineage>
        <taxon>Bacteria</taxon>
        <taxon>Pseudomonadati</taxon>
        <taxon>Pseudomonadota</taxon>
        <taxon>Gammaproteobacteria</taxon>
        <taxon>Chromatiales</taxon>
        <taxon>Chromatiaceae</taxon>
        <taxon>Nitrosococcus</taxon>
    </lineage>
</organism>
<reference evidence="5" key="2">
    <citation type="submission" date="2010-04" db="EMBL/GenBank/DDBJ databases">
        <title>Complete genome sequence of Nitrosococcus halophilus Nc4, a salt-adapted, aerobic obligate ammonia-oxidizing sulfur purple bacterium.</title>
        <authorList>
            <consortium name="US DOE Joint Genome Institute"/>
            <person name="Campbell M.A."/>
            <person name="Malfatti S.A."/>
            <person name="Chain P.S.G."/>
            <person name="Heidelberg J.F."/>
            <person name="Ward B.B."/>
            <person name="Klotz M.G."/>
        </authorList>
    </citation>
    <scope>NUCLEOTIDE SEQUENCE [LARGE SCALE GENOMIC DNA]</scope>
    <source>
        <strain evidence="5">Nc4</strain>
    </source>
</reference>